<dbReference type="Proteomes" id="UP000290985">
    <property type="component" value="Chromosome"/>
</dbReference>
<evidence type="ECO:0000313" key="1">
    <source>
        <dbReference type="EMBL" id="VEU74832.1"/>
    </source>
</evidence>
<proteinExistence type="predicted"/>
<evidence type="ECO:0000313" key="2">
    <source>
        <dbReference type="Proteomes" id="UP000290985"/>
    </source>
</evidence>
<organism evidence="1 2">
    <name type="scientific">Mycoplasmopsis citelli</name>
    <dbReference type="NCBI Taxonomy" id="171281"/>
    <lineage>
        <taxon>Bacteria</taxon>
        <taxon>Bacillati</taxon>
        <taxon>Mycoplasmatota</taxon>
        <taxon>Mycoplasmoidales</taxon>
        <taxon>Metamycoplasmataceae</taxon>
        <taxon>Mycoplasmopsis</taxon>
    </lineage>
</organism>
<gene>
    <name evidence="1" type="ORF">NCTC10181_00696</name>
</gene>
<dbReference type="RefSeq" id="WP_129725624.1">
    <property type="nucleotide sequence ID" value="NZ_LR215036.1"/>
</dbReference>
<dbReference type="EMBL" id="LR215036">
    <property type="protein sequence ID" value="VEU74832.1"/>
    <property type="molecule type" value="Genomic_DNA"/>
</dbReference>
<dbReference type="KEGG" id="mcit:NCTC10181_00696"/>
<dbReference type="AlphaFoldDB" id="A0A449B2L8"/>
<accession>A0A449B2L8</accession>
<sequence>MSNILTNKEEIEIPYKLKLIDDRLTLNKNGKYNFRNLYFFKKDPFELINILKIQINSLENNQKEEYIKNINFLFNWWNNEYKYKLDIIDLIFKILFLDLSPYMVFTLKLILEKNKKLIEIYLCKVFLNNLNVKKLRGLEPHQFEIVNFLQLKISKEKYRYLNRYKEALQLYPIDKIISDVLHFIYFETLFK</sequence>
<name>A0A449B2L8_9BACT</name>
<reference evidence="1 2" key="1">
    <citation type="submission" date="2019-01" db="EMBL/GenBank/DDBJ databases">
        <authorList>
            <consortium name="Pathogen Informatics"/>
        </authorList>
    </citation>
    <scope>NUCLEOTIDE SEQUENCE [LARGE SCALE GENOMIC DNA]</scope>
    <source>
        <strain evidence="1 2">NCTC10181</strain>
    </source>
</reference>
<keyword evidence="2" id="KW-1185">Reference proteome</keyword>
<protein>
    <submittedName>
        <fullName evidence="1">Uncharacterized protein</fullName>
    </submittedName>
</protein>